<keyword evidence="4" id="KW-0548">Nucleotidyltransferase</keyword>
<organism evidence="9 10">
    <name type="scientific">Candidatus Buchananbacteria bacterium RIFCSPHIGHO2_01_FULL_47_11b</name>
    <dbReference type="NCBI Taxonomy" id="1797537"/>
    <lineage>
        <taxon>Bacteria</taxon>
        <taxon>Candidatus Buchananiibacteriota</taxon>
    </lineage>
</organism>
<sequence>MSDAEQTWPVLGHEQVTRFLKQSVLRGTIAHAYLFVGPERIGKETVARFFVGELLFNGSANNTQLEQVTQGSHPDVVWLQREHSERGALKSSITIEQIRELTKRLSLHSFSGGYKIAVVPDAQLMTIEAAHALLKTLEEPKGKTVFILLVTSVTALPATVASRCQIVTFSPVSSDVICDELVQRGVSKASAKTITALAGGRPGAALHYVEQAEALQQYRESVLEFLQLPNQDIASRFMVVKNLVTGFDTPRALEVVSVWQRCWRDVLLAAFGLLDGLSHPFAAAQISNLAARYTVAELLRAYQQLRVAKVHLRANVNPKLVLENICLTL</sequence>
<evidence type="ECO:0000256" key="1">
    <source>
        <dbReference type="ARBA" id="ARBA00012417"/>
    </source>
</evidence>
<evidence type="ECO:0000313" key="10">
    <source>
        <dbReference type="Proteomes" id="UP000178385"/>
    </source>
</evidence>
<dbReference type="PANTHER" id="PTHR11669:SF8">
    <property type="entry name" value="DNA POLYMERASE III SUBUNIT DELTA"/>
    <property type="match status" value="1"/>
</dbReference>
<proteinExistence type="predicted"/>
<dbReference type="InterPro" id="IPR050238">
    <property type="entry name" value="DNA_Rep/Repair_Clamp_Loader"/>
</dbReference>
<dbReference type="Pfam" id="PF13177">
    <property type="entry name" value="DNA_pol3_delta2"/>
    <property type="match status" value="1"/>
</dbReference>
<comment type="catalytic activity">
    <reaction evidence="7">
        <text>DNA(n) + a 2'-deoxyribonucleoside 5'-triphosphate = DNA(n+1) + diphosphate</text>
        <dbReference type="Rhea" id="RHEA:22508"/>
        <dbReference type="Rhea" id="RHEA-COMP:17339"/>
        <dbReference type="Rhea" id="RHEA-COMP:17340"/>
        <dbReference type="ChEBI" id="CHEBI:33019"/>
        <dbReference type="ChEBI" id="CHEBI:61560"/>
        <dbReference type="ChEBI" id="CHEBI:173112"/>
        <dbReference type="EC" id="2.7.7.7"/>
    </reaction>
</comment>
<feature type="domain" description="DNA polymerase III delta subunit C-terminal" evidence="8">
    <location>
        <begin position="247"/>
        <end position="327"/>
    </location>
</feature>
<evidence type="ECO:0000256" key="2">
    <source>
        <dbReference type="ARBA" id="ARBA00014363"/>
    </source>
</evidence>
<dbReference type="Pfam" id="PF09115">
    <property type="entry name" value="DNApol3-delta_C"/>
    <property type="match status" value="1"/>
</dbReference>
<keyword evidence="5" id="KW-0235">DNA replication</keyword>
<dbReference type="PANTHER" id="PTHR11669">
    <property type="entry name" value="REPLICATION FACTOR C / DNA POLYMERASE III GAMMA-TAU SUBUNIT"/>
    <property type="match status" value="1"/>
</dbReference>
<comment type="caution">
    <text evidence="9">The sequence shown here is derived from an EMBL/GenBank/DDBJ whole genome shotgun (WGS) entry which is preliminary data.</text>
</comment>
<evidence type="ECO:0000313" key="9">
    <source>
        <dbReference type="EMBL" id="OGY48142.1"/>
    </source>
</evidence>
<dbReference type="GO" id="GO:0006261">
    <property type="term" value="P:DNA-templated DNA replication"/>
    <property type="evidence" value="ECO:0007669"/>
    <property type="project" value="TreeGrafter"/>
</dbReference>
<dbReference type="GO" id="GO:0003887">
    <property type="term" value="F:DNA-directed DNA polymerase activity"/>
    <property type="evidence" value="ECO:0007669"/>
    <property type="project" value="UniProtKB-KW"/>
</dbReference>
<dbReference type="Gene3D" id="3.40.50.300">
    <property type="entry name" value="P-loop containing nucleotide triphosphate hydrolases"/>
    <property type="match status" value="1"/>
</dbReference>
<dbReference type="EMBL" id="MHIG01000003">
    <property type="protein sequence ID" value="OGY48142.1"/>
    <property type="molecule type" value="Genomic_DNA"/>
</dbReference>
<dbReference type="SUPFAM" id="SSF52540">
    <property type="entry name" value="P-loop containing nucleoside triphosphate hydrolases"/>
    <property type="match status" value="1"/>
</dbReference>
<evidence type="ECO:0000256" key="6">
    <source>
        <dbReference type="ARBA" id="ARBA00022932"/>
    </source>
</evidence>
<dbReference type="GO" id="GO:0003677">
    <property type="term" value="F:DNA binding"/>
    <property type="evidence" value="ECO:0007669"/>
    <property type="project" value="InterPro"/>
</dbReference>
<evidence type="ECO:0000256" key="5">
    <source>
        <dbReference type="ARBA" id="ARBA00022705"/>
    </source>
</evidence>
<evidence type="ECO:0000256" key="7">
    <source>
        <dbReference type="ARBA" id="ARBA00049244"/>
    </source>
</evidence>
<dbReference type="EC" id="2.7.7.7" evidence="1"/>
<protein>
    <recommendedName>
        <fullName evidence="2">DNA polymerase III subunit delta'</fullName>
        <ecNumber evidence="1">2.7.7.7</ecNumber>
    </recommendedName>
</protein>
<reference evidence="9 10" key="1">
    <citation type="journal article" date="2016" name="Nat. Commun.">
        <title>Thousands of microbial genomes shed light on interconnected biogeochemical processes in an aquifer system.</title>
        <authorList>
            <person name="Anantharaman K."/>
            <person name="Brown C.T."/>
            <person name="Hug L.A."/>
            <person name="Sharon I."/>
            <person name="Castelle C.J."/>
            <person name="Probst A.J."/>
            <person name="Thomas B.C."/>
            <person name="Singh A."/>
            <person name="Wilkins M.J."/>
            <person name="Karaoz U."/>
            <person name="Brodie E.L."/>
            <person name="Williams K.H."/>
            <person name="Hubbard S.S."/>
            <person name="Banfield J.F."/>
        </authorList>
    </citation>
    <scope>NUCLEOTIDE SEQUENCE [LARGE SCALE GENOMIC DNA]</scope>
</reference>
<keyword evidence="6" id="KW-0239">DNA-directed DNA polymerase</keyword>
<keyword evidence="3" id="KW-0808">Transferase</keyword>
<dbReference type="Proteomes" id="UP000178385">
    <property type="component" value="Unassembled WGS sequence"/>
</dbReference>
<accession>A0A1G1Y741</accession>
<dbReference type="AlphaFoldDB" id="A0A1G1Y741"/>
<name>A0A1G1Y741_9BACT</name>
<evidence type="ECO:0000259" key="8">
    <source>
        <dbReference type="Pfam" id="PF09115"/>
    </source>
</evidence>
<evidence type="ECO:0000256" key="4">
    <source>
        <dbReference type="ARBA" id="ARBA00022695"/>
    </source>
</evidence>
<dbReference type="InterPro" id="IPR027417">
    <property type="entry name" value="P-loop_NTPase"/>
</dbReference>
<dbReference type="GO" id="GO:0009360">
    <property type="term" value="C:DNA polymerase III complex"/>
    <property type="evidence" value="ECO:0007669"/>
    <property type="project" value="InterPro"/>
</dbReference>
<gene>
    <name evidence="9" type="ORF">A2840_02165</name>
</gene>
<dbReference type="InterPro" id="IPR015199">
    <property type="entry name" value="DNA_pol_III_delta_C"/>
</dbReference>
<evidence type="ECO:0000256" key="3">
    <source>
        <dbReference type="ARBA" id="ARBA00022679"/>
    </source>
</evidence>